<dbReference type="GO" id="GO:0004523">
    <property type="term" value="F:RNA-DNA hybrid ribonuclease activity"/>
    <property type="evidence" value="ECO:0007669"/>
    <property type="project" value="InterPro"/>
</dbReference>
<evidence type="ECO:0000259" key="2">
    <source>
        <dbReference type="PROSITE" id="PS50879"/>
    </source>
</evidence>
<dbReference type="Gene3D" id="3.30.420.10">
    <property type="entry name" value="Ribonuclease H-like superfamily/Ribonuclease H"/>
    <property type="match status" value="1"/>
</dbReference>
<dbReference type="InterPro" id="IPR012337">
    <property type="entry name" value="RNaseH-like_sf"/>
</dbReference>
<dbReference type="CDD" id="cd09279">
    <property type="entry name" value="RNase_HI_like"/>
    <property type="match status" value="1"/>
</dbReference>
<dbReference type="CDD" id="cd07040">
    <property type="entry name" value="HP"/>
    <property type="match status" value="1"/>
</dbReference>
<keyword evidence="4" id="KW-1185">Reference proteome</keyword>
<dbReference type="EMBL" id="VFOP01000001">
    <property type="protein sequence ID" value="TQL50950.1"/>
    <property type="molecule type" value="Genomic_DNA"/>
</dbReference>
<dbReference type="PANTHER" id="PTHR46387">
    <property type="entry name" value="POLYNUCLEOTIDYL TRANSFERASE, RIBONUCLEASE H-LIKE SUPERFAMILY PROTEIN"/>
    <property type="match status" value="1"/>
</dbReference>
<dbReference type="Pfam" id="PF13456">
    <property type="entry name" value="RVT_3"/>
    <property type="match status" value="1"/>
</dbReference>
<comment type="caution">
    <text evidence="3">The sequence shown here is derived from an EMBL/GenBank/DDBJ whole genome shotgun (WGS) entry which is preliminary data.</text>
</comment>
<dbReference type="NCBIfam" id="NF005567">
    <property type="entry name" value="PRK07238.1"/>
    <property type="match status" value="1"/>
</dbReference>
<dbReference type="RefSeq" id="WP_141785011.1">
    <property type="nucleotide sequence ID" value="NZ_BAAAIK010000002.1"/>
</dbReference>
<protein>
    <submittedName>
        <fullName evidence="3">Putative phosphoglycerate mutase</fullName>
    </submittedName>
</protein>
<dbReference type="SMART" id="SM00855">
    <property type="entry name" value="PGAM"/>
    <property type="match status" value="1"/>
</dbReference>
<sequence>MGRSLVVEADGGSRGNPGVAGYGALVRDGDTGALIAERAAPLGTASNNVAEYSGLIAGLQAVLDLGLADDAHVEVRMDSKLVVEQMAGRWKIKHEDMRRLALEARDLARQIQWVGGTVDYTWVPRAQNGDADALSNDGMDGLTVHRDHTGAADGAPASEAPPAADPVPAVSTPTFGEVRAPVAEVVLSTETTPTLDGPCRLVFLRHGVTAYTEQHKLDGRGGSNPPLSELGRRQARAAAGAVKALVDRSDPSPVTVITSSLTRAMETGGAAAEALGITPEVDRDWDEQAFGDWDGRSIAELSEGFGEELLTLRKDPTYARPGGESAEQLTTRVLAALGRAIGRGGTVVVASHRLPITVVIGSVLGIDHDKVWSIATAPASLSALEFWPDGGVQVAFINDTHHLHDLG</sequence>
<evidence type="ECO:0000313" key="4">
    <source>
        <dbReference type="Proteomes" id="UP000319516"/>
    </source>
</evidence>
<dbReference type="InterPro" id="IPR002156">
    <property type="entry name" value="RNaseH_domain"/>
</dbReference>
<dbReference type="InterPro" id="IPR029033">
    <property type="entry name" value="His_PPase_superfam"/>
</dbReference>
<organism evidence="3 4">
    <name type="scientific">Ornithinicoccus hortensis</name>
    <dbReference type="NCBI Taxonomy" id="82346"/>
    <lineage>
        <taxon>Bacteria</taxon>
        <taxon>Bacillati</taxon>
        <taxon>Actinomycetota</taxon>
        <taxon>Actinomycetes</taxon>
        <taxon>Micrococcales</taxon>
        <taxon>Intrasporangiaceae</taxon>
        <taxon>Ornithinicoccus</taxon>
    </lineage>
</organism>
<dbReference type="InterPro" id="IPR036397">
    <property type="entry name" value="RNaseH_sf"/>
</dbReference>
<dbReference type="PROSITE" id="PS50879">
    <property type="entry name" value="RNASE_H_1"/>
    <property type="match status" value="1"/>
</dbReference>
<feature type="domain" description="RNase H type-1" evidence="2">
    <location>
        <begin position="1"/>
        <end position="140"/>
    </location>
</feature>
<dbReference type="Proteomes" id="UP000319516">
    <property type="component" value="Unassembled WGS sequence"/>
</dbReference>
<dbReference type="AlphaFoldDB" id="A0A542YS93"/>
<reference evidence="3 4" key="1">
    <citation type="submission" date="2019-06" db="EMBL/GenBank/DDBJ databases">
        <title>Sequencing the genomes of 1000 actinobacteria strains.</title>
        <authorList>
            <person name="Klenk H.-P."/>
        </authorList>
    </citation>
    <scope>NUCLEOTIDE SEQUENCE [LARGE SCALE GENOMIC DNA]</scope>
    <source>
        <strain evidence="3 4">DSM 12335</strain>
    </source>
</reference>
<dbReference type="Pfam" id="PF00300">
    <property type="entry name" value="His_Phos_1"/>
    <property type="match status" value="1"/>
</dbReference>
<dbReference type="PANTHER" id="PTHR46387:SF2">
    <property type="entry name" value="RIBONUCLEASE HI"/>
    <property type="match status" value="1"/>
</dbReference>
<evidence type="ECO:0000256" key="1">
    <source>
        <dbReference type="SAM" id="MobiDB-lite"/>
    </source>
</evidence>
<dbReference type="GO" id="GO:0003676">
    <property type="term" value="F:nucleic acid binding"/>
    <property type="evidence" value="ECO:0007669"/>
    <property type="project" value="InterPro"/>
</dbReference>
<dbReference type="InterPro" id="IPR013078">
    <property type="entry name" value="His_Pase_superF_clade-1"/>
</dbReference>
<feature type="compositionally biased region" description="Low complexity" evidence="1">
    <location>
        <begin position="151"/>
        <end position="172"/>
    </location>
</feature>
<evidence type="ECO:0000313" key="3">
    <source>
        <dbReference type="EMBL" id="TQL50950.1"/>
    </source>
</evidence>
<dbReference type="Gene3D" id="3.40.50.1240">
    <property type="entry name" value="Phosphoglycerate mutase-like"/>
    <property type="match status" value="1"/>
</dbReference>
<dbReference type="SUPFAM" id="SSF53254">
    <property type="entry name" value="Phosphoglycerate mutase-like"/>
    <property type="match status" value="1"/>
</dbReference>
<feature type="region of interest" description="Disordered" evidence="1">
    <location>
        <begin position="142"/>
        <end position="172"/>
    </location>
</feature>
<name>A0A542YS93_9MICO</name>
<gene>
    <name evidence="3" type="ORF">FB467_2076</name>
</gene>
<accession>A0A542YS93</accession>
<dbReference type="SUPFAM" id="SSF53098">
    <property type="entry name" value="Ribonuclease H-like"/>
    <property type="match status" value="1"/>
</dbReference>
<dbReference type="OrthoDB" id="5296884at2"/>
<proteinExistence type="predicted"/>